<dbReference type="PANTHER" id="PTHR10806:SF6">
    <property type="entry name" value="SIGNAL PEPTIDASE COMPLEX CATALYTIC SUBUNIT SEC11"/>
    <property type="match status" value="1"/>
</dbReference>
<organism evidence="4 5">
    <name type="scientific">Curtobacterium herbarum</name>
    <dbReference type="NCBI Taxonomy" id="150122"/>
    <lineage>
        <taxon>Bacteria</taxon>
        <taxon>Bacillati</taxon>
        <taxon>Actinomycetota</taxon>
        <taxon>Actinomycetes</taxon>
        <taxon>Micrococcales</taxon>
        <taxon>Microbacteriaceae</taxon>
        <taxon>Curtobacterium</taxon>
    </lineage>
</organism>
<dbReference type="PANTHER" id="PTHR10806">
    <property type="entry name" value="SIGNAL PEPTIDASE COMPLEX CATALYTIC SUBUNIT SEC11"/>
    <property type="match status" value="1"/>
</dbReference>
<feature type="region of interest" description="Disordered" evidence="2">
    <location>
        <begin position="190"/>
        <end position="228"/>
    </location>
</feature>
<accession>A0ABP4K4H6</accession>
<evidence type="ECO:0000256" key="3">
    <source>
        <dbReference type="SAM" id="Phobius"/>
    </source>
</evidence>
<evidence type="ECO:0000313" key="5">
    <source>
        <dbReference type="Proteomes" id="UP001501742"/>
    </source>
</evidence>
<feature type="transmembrane region" description="Helical" evidence="3">
    <location>
        <begin position="162"/>
        <end position="184"/>
    </location>
</feature>
<evidence type="ECO:0000313" key="4">
    <source>
        <dbReference type="EMBL" id="GAA1493736.1"/>
    </source>
</evidence>
<gene>
    <name evidence="4" type="ORF">GCM10009627_20820</name>
</gene>
<dbReference type="RefSeq" id="WP_204610172.1">
    <property type="nucleotide sequence ID" value="NZ_BAAAJX010000010.1"/>
</dbReference>
<dbReference type="EMBL" id="BAAAJX010000010">
    <property type="protein sequence ID" value="GAA1493736.1"/>
    <property type="molecule type" value="Genomic_DNA"/>
</dbReference>
<dbReference type="EC" id="3.4.21.89" evidence="1"/>
<name>A0ABP4K4H6_9MICO</name>
<keyword evidence="5" id="KW-1185">Reference proteome</keyword>
<dbReference type="Proteomes" id="UP001501742">
    <property type="component" value="Unassembled WGS sequence"/>
</dbReference>
<evidence type="ECO:0000256" key="2">
    <source>
        <dbReference type="SAM" id="MobiDB-lite"/>
    </source>
</evidence>
<feature type="compositionally biased region" description="Low complexity" evidence="2">
    <location>
        <begin position="205"/>
        <end position="221"/>
    </location>
</feature>
<sequence length="228" mass="23482">MTGASTAATPAAAPTRVSAVARLLGQTAAVLVLLAVIAVAALAIVVPRLTGSVPLTVLTSSMEPGMPPGTLAVVRPVDPNDIGVGDIVTYQIRVDRPGVISHRVTAIAVGADGRRLFTFKGDNNTDADPDRVVAAQIMGRVWYSIPGLGFVNTSVAGHAKAWLVPTLGFAMIGYALVLVVRALVGARRARATDGRHGTSRHRASRPSPVASTAPASPRSPTHVAAARR</sequence>
<protein>
    <recommendedName>
        <fullName evidence="1">Signal peptidase I</fullName>
        <ecNumber evidence="1">3.4.21.89</ecNumber>
    </recommendedName>
</protein>
<keyword evidence="3" id="KW-0472">Membrane</keyword>
<reference evidence="5" key="1">
    <citation type="journal article" date="2019" name="Int. J. Syst. Evol. Microbiol.">
        <title>The Global Catalogue of Microorganisms (GCM) 10K type strain sequencing project: providing services to taxonomists for standard genome sequencing and annotation.</title>
        <authorList>
            <consortium name="The Broad Institute Genomics Platform"/>
            <consortium name="The Broad Institute Genome Sequencing Center for Infectious Disease"/>
            <person name="Wu L."/>
            <person name="Ma J."/>
        </authorList>
    </citation>
    <scope>NUCLEOTIDE SEQUENCE [LARGE SCALE GENOMIC DNA]</scope>
    <source>
        <strain evidence="5">JCM 12140</strain>
    </source>
</reference>
<feature type="transmembrane region" description="Helical" evidence="3">
    <location>
        <begin position="23"/>
        <end position="46"/>
    </location>
</feature>
<keyword evidence="3" id="KW-0812">Transmembrane</keyword>
<keyword evidence="3" id="KW-1133">Transmembrane helix</keyword>
<dbReference type="InterPro" id="IPR001733">
    <property type="entry name" value="Peptidase_S26B"/>
</dbReference>
<proteinExistence type="predicted"/>
<dbReference type="InterPro" id="IPR019533">
    <property type="entry name" value="Peptidase_S26"/>
</dbReference>
<dbReference type="CDD" id="cd06530">
    <property type="entry name" value="S26_SPase_I"/>
    <property type="match status" value="1"/>
</dbReference>
<dbReference type="NCBIfam" id="TIGR02228">
    <property type="entry name" value="sigpep_I_arch"/>
    <property type="match status" value="1"/>
</dbReference>
<comment type="caution">
    <text evidence="4">The sequence shown here is derived from an EMBL/GenBank/DDBJ whole genome shotgun (WGS) entry which is preliminary data.</text>
</comment>
<evidence type="ECO:0000256" key="1">
    <source>
        <dbReference type="NCBIfam" id="TIGR02228"/>
    </source>
</evidence>